<geneLocation type="plasmid" evidence="2">
    <name>pplp3</name>
</geneLocation>
<name>A0A1V0V040_9BACL</name>
<dbReference type="Proteomes" id="UP000192727">
    <property type="component" value="Plasmid pPLP3"/>
</dbReference>
<evidence type="ECO:0008006" key="3">
    <source>
        <dbReference type="Google" id="ProtNLM"/>
    </source>
</evidence>
<evidence type="ECO:0000313" key="1">
    <source>
        <dbReference type="EMBL" id="ARF70769.1"/>
    </source>
</evidence>
<dbReference type="RefSeq" id="WP_083041750.1">
    <property type="nucleotide sequence ID" value="NZ_CP020558.1"/>
</dbReference>
<reference evidence="1 2" key="1">
    <citation type="submission" date="2017-03" db="EMBL/GenBank/DDBJ databases">
        <title>Paenibacillus larvae genome sequencing.</title>
        <authorList>
            <person name="Dingman D.W."/>
        </authorList>
    </citation>
    <scope>NUCLEOTIDE SEQUENCE [LARGE SCALE GENOMIC DNA]</scope>
    <source>
        <strain evidence="1 2">SAG 10367</strain>
        <plasmid evidence="2">pplp3</plasmid>
    </source>
</reference>
<protein>
    <recommendedName>
        <fullName evidence="3">Phage protein</fullName>
    </recommendedName>
</protein>
<accession>A0A1V0V040</accession>
<keyword evidence="1" id="KW-0614">Plasmid</keyword>
<sequence length="142" mass="16885">MATPYINIYEFFLSEIEDYSFLKLTRDELSEELHIYLRKAIADFDKCKNDLTDRDDALQQFNNDLSDKEQSILASLMLRAYLKSKVVASKHYELILSDTDFKIYSQANHIKELLELYKIIRLEVDKEIVNYTLQKLNMKDMK</sequence>
<organism evidence="1 2">
    <name type="scientific">Paenibacillus larvae subsp. pulvifaciens</name>
    <dbReference type="NCBI Taxonomy" id="1477"/>
    <lineage>
        <taxon>Bacteria</taxon>
        <taxon>Bacillati</taxon>
        <taxon>Bacillota</taxon>
        <taxon>Bacilli</taxon>
        <taxon>Bacillales</taxon>
        <taxon>Paenibacillaceae</taxon>
        <taxon>Paenibacillus</taxon>
    </lineage>
</organism>
<dbReference type="AlphaFoldDB" id="A0A1V0V040"/>
<proteinExistence type="predicted"/>
<dbReference type="EMBL" id="CP020558">
    <property type="protein sequence ID" value="ARF70769.1"/>
    <property type="molecule type" value="Genomic_DNA"/>
</dbReference>
<evidence type="ECO:0000313" key="2">
    <source>
        <dbReference type="Proteomes" id="UP000192727"/>
    </source>
</evidence>
<gene>
    <name evidence="1" type="ORF">B7C51_25195</name>
</gene>